<name>A0ABV3XTN2_9RHOB</name>
<dbReference type="Proteomes" id="UP001560019">
    <property type="component" value="Unassembled WGS sequence"/>
</dbReference>
<reference evidence="6 7" key="1">
    <citation type="submission" date="2024-06" db="EMBL/GenBank/DDBJ databases">
        <title>Genome of Rhodovulum iodosum, a marine photoferrotroph.</title>
        <authorList>
            <person name="Bianchini G."/>
            <person name="Nikeleit V."/>
            <person name="Kappler A."/>
            <person name="Bryce C."/>
            <person name="Sanchez-Baracaldo P."/>
        </authorList>
    </citation>
    <scope>NUCLEOTIDE SEQUENCE [LARGE SCALE GENOMIC DNA]</scope>
    <source>
        <strain evidence="6 7">UT/N1</strain>
    </source>
</reference>
<evidence type="ECO:0000256" key="3">
    <source>
        <dbReference type="ARBA" id="ARBA00022490"/>
    </source>
</evidence>
<feature type="domain" description="UspA" evidence="5">
    <location>
        <begin position="178"/>
        <end position="305"/>
    </location>
</feature>
<comment type="similarity">
    <text evidence="2">Belongs to the universal stress protein A family.</text>
</comment>
<protein>
    <submittedName>
        <fullName evidence="6">Universal stress protein E</fullName>
    </submittedName>
</protein>
<keyword evidence="7" id="KW-1185">Reference proteome</keyword>
<organism evidence="6 7">
    <name type="scientific">Rhodovulum iodosum</name>
    <dbReference type="NCBI Taxonomy" id="68291"/>
    <lineage>
        <taxon>Bacteria</taxon>
        <taxon>Pseudomonadati</taxon>
        <taxon>Pseudomonadota</taxon>
        <taxon>Alphaproteobacteria</taxon>
        <taxon>Rhodobacterales</taxon>
        <taxon>Paracoccaceae</taxon>
        <taxon>Rhodovulum</taxon>
    </lineage>
</organism>
<dbReference type="SUPFAM" id="SSF52402">
    <property type="entry name" value="Adenine nucleotide alpha hydrolases-like"/>
    <property type="match status" value="2"/>
</dbReference>
<gene>
    <name evidence="6" type="ORF">Ga0609869_002043</name>
</gene>
<keyword evidence="3" id="KW-0963">Cytoplasm</keyword>
<evidence type="ECO:0000256" key="1">
    <source>
        <dbReference type="ARBA" id="ARBA00004496"/>
    </source>
</evidence>
<evidence type="ECO:0000256" key="4">
    <source>
        <dbReference type="ARBA" id="ARBA00037131"/>
    </source>
</evidence>
<dbReference type="CDD" id="cd00293">
    <property type="entry name" value="USP-like"/>
    <property type="match status" value="1"/>
</dbReference>
<sequence length="324" mass="35427">MQRFKNILVVCDGQSAFESAFDRVAGLARANTAEVTLIDVVETAEGELARLFSALPGARGHEIEDQVIDVHRARLEALAAPLREQDVPVRTTVQLGIPFIQIIRRVLRDGHDLVVKGAQRAPAQPFLRGPDMHLMRKCPCPVWVLNSSAEPCARHILAAVAPDPDEKVQGGLNRTIMELATSLARQDEARLDVLNVWDLPEESTLRHSLAKVPPEEVDQLVANAERQSASRLQQLTGEFARYNDLMRVLHIKGMAADVILEHVAAEGIDTIVIGTLARTSVEGFFIGNTAETVLNRVTASVLAVKPKGFVSPVTLDRITEEALA</sequence>
<dbReference type="Gene3D" id="3.40.50.12370">
    <property type="match status" value="1"/>
</dbReference>
<dbReference type="PANTHER" id="PTHR47892:SF1">
    <property type="entry name" value="UNIVERSAL STRESS PROTEIN E"/>
    <property type="match status" value="1"/>
</dbReference>
<dbReference type="PANTHER" id="PTHR47892">
    <property type="entry name" value="UNIVERSAL STRESS PROTEIN E"/>
    <property type="match status" value="1"/>
</dbReference>
<comment type="caution">
    <text evidence="6">The sequence shown here is derived from an EMBL/GenBank/DDBJ whole genome shotgun (WGS) entry which is preliminary data.</text>
</comment>
<dbReference type="Pfam" id="PF00582">
    <property type="entry name" value="Usp"/>
    <property type="match status" value="2"/>
</dbReference>
<dbReference type="RefSeq" id="WP_125406845.1">
    <property type="nucleotide sequence ID" value="NZ_JBEHHI010000002.1"/>
</dbReference>
<comment type="subcellular location">
    <subcellularLocation>
        <location evidence="1">Cytoplasm</location>
    </subcellularLocation>
</comment>
<dbReference type="EMBL" id="JBEHHI010000002">
    <property type="protein sequence ID" value="MEX5728690.1"/>
    <property type="molecule type" value="Genomic_DNA"/>
</dbReference>
<evidence type="ECO:0000256" key="2">
    <source>
        <dbReference type="ARBA" id="ARBA00008791"/>
    </source>
</evidence>
<feature type="domain" description="UspA" evidence="5">
    <location>
        <begin position="4"/>
        <end position="145"/>
    </location>
</feature>
<evidence type="ECO:0000313" key="7">
    <source>
        <dbReference type="Proteomes" id="UP001560019"/>
    </source>
</evidence>
<accession>A0ABV3XTN2</accession>
<evidence type="ECO:0000313" key="6">
    <source>
        <dbReference type="EMBL" id="MEX5728690.1"/>
    </source>
</evidence>
<comment type="function">
    <text evidence="4">Required for resistance to DNA-damaging agents.</text>
</comment>
<dbReference type="InterPro" id="IPR006016">
    <property type="entry name" value="UspA"/>
</dbReference>
<proteinExistence type="inferred from homology"/>
<evidence type="ECO:0000259" key="5">
    <source>
        <dbReference type="Pfam" id="PF00582"/>
    </source>
</evidence>